<dbReference type="RefSeq" id="WP_134751423.1">
    <property type="nucleotide sequence ID" value="NZ_MYFO02000005.1"/>
</dbReference>
<proteinExistence type="predicted"/>
<dbReference type="InterPro" id="IPR036388">
    <property type="entry name" value="WH-like_DNA-bd_sf"/>
</dbReference>
<dbReference type="InterPro" id="IPR000835">
    <property type="entry name" value="HTH_MarR-typ"/>
</dbReference>
<evidence type="ECO:0000256" key="3">
    <source>
        <dbReference type="ARBA" id="ARBA00023163"/>
    </source>
</evidence>
<dbReference type="OrthoDB" id="2626899at2"/>
<dbReference type="GO" id="GO:0003677">
    <property type="term" value="F:DNA binding"/>
    <property type="evidence" value="ECO:0007669"/>
    <property type="project" value="UniProtKB-KW"/>
</dbReference>
<organism evidence="5 6">
    <name type="scientific">Paenibacillus athensensis</name>
    <dbReference type="NCBI Taxonomy" id="1967502"/>
    <lineage>
        <taxon>Bacteria</taxon>
        <taxon>Bacillati</taxon>
        <taxon>Bacillota</taxon>
        <taxon>Bacilli</taxon>
        <taxon>Bacillales</taxon>
        <taxon>Paenibacillaceae</taxon>
        <taxon>Paenibacillus</taxon>
    </lineage>
</organism>
<dbReference type="SUPFAM" id="SSF46785">
    <property type="entry name" value="Winged helix' DNA-binding domain"/>
    <property type="match status" value="1"/>
</dbReference>
<dbReference type="Gene3D" id="1.10.10.10">
    <property type="entry name" value="Winged helix-like DNA-binding domain superfamily/Winged helix DNA-binding domain"/>
    <property type="match status" value="1"/>
</dbReference>
<comment type="caution">
    <text evidence="5">The sequence shown here is derived from an EMBL/GenBank/DDBJ whole genome shotgun (WGS) entry which is preliminary data.</text>
</comment>
<evidence type="ECO:0000259" key="4">
    <source>
        <dbReference type="PROSITE" id="PS50995"/>
    </source>
</evidence>
<dbReference type="InterPro" id="IPR036390">
    <property type="entry name" value="WH_DNA-bd_sf"/>
</dbReference>
<evidence type="ECO:0000313" key="5">
    <source>
        <dbReference type="EMBL" id="TFE89334.1"/>
    </source>
</evidence>
<dbReference type="GO" id="GO:0003700">
    <property type="term" value="F:DNA-binding transcription factor activity"/>
    <property type="evidence" value="ECO:0007669"/>
    <property type="project" value="InterPro"/>
</dbReference>
<reference evidence="5 6" key="1">
    <citation type="submission" date="2017-03" db="EMBL/GenBank/DDBJ databases">
        <title>Isolation of Levoglucosan Utilizing Bacteria.</title>
        <authorList>
            <person name="Arya A.S."/>
        </authorList>
    </citation>
    <scope>NUCLEOTIDE SEQUENCE [LARGE SCALE GENOMIC DNA]</scope>
    <source>
        <strain evidence="5 6">MEC069</strain>
    </source>
</reference>
<evidence type="ECO:0000313" key="6">
    <source>
        <dbReference type="Proteomes" id="UP000298246"/>
    </source>
</evidence>
<keyword evidence="1" id="KW-0805">Transcription regulation</keyword>
<dbReference type="EMBL" id="MYFO01000007">
    <property type="protein sequence ID" value="TFE89334.1"/>
    <property type="molecule type" value="Genomic_DNA"/>
</dbReference>
<feature type="domain" description="HTH marR-type" evidence="4">
    <location>
        <begin position="9"/>
        <end position="151"/>
    </location>
</feature>
<name>A0A4Y8Q5G1_9BACL</name>
<dbReference type="Proteomes" id="UP000298246">
    <property type="component" value="Unassembled WGS sequence"/>
</dbReference>
<keyword evidence="2" id="KW-0238">DNA-binding</keyword>
<gene>
    <name evidence="5" type="ORF">B5M42_07735</name>
</gene>
<dbReference type="PRINTS" id="PR00598">
    <property type="entry name" value="HTHMARR"/>
</dbReference>
<protein>
    <recommendedName>
        <fullName evidence="4">HTH marR-type domain-containing protein</fullName>
    </recommendedName>
</protein>
<keyword evidence="6" id="KW-1185">Reference proteome</keyword>
<sequence>MGKPIDDIARSFMKLLPLLYTKLTEPDPHAQGAKKPSELTHLQLHILEQLYQTEQGSSVTQLADSLRISKQQLTPLLQKLEQKGYLLKRKDETDRRAVKLLLTEQGGAEASGRWAELYKLLCERLDKLDEEQLEDLNFAAGKMVRILDRLP</sequence>
<dbReference type="PROSITE" id="PS50995">
    <property type="entry name" value="HTH_MARR_2"/>
    <property type="match status" value="1"/>
</dbReference>
<evidence type="ECO:0000256" key="2">
    <source>
        <dbReference type="ARBA" id="ARBA00023125"/>
    </source>
</evidence>
<dbReference type="AlphaFoldDB" id="A0A4Y8Q5G1"/>
<dbReference type="PANTHER" id="PTHR42756">
    <property type="entry name" value="TRANSCRIPTIONAL REGULATOR, MARR"/>
    <property type="match status" value="1"/>
</dbReference>
<dbReference type="SMART" id="SM00347">
    <property type="entry name" value="HTH_MARR"/>
    <property type="match status" value="1"/>
</dbReference>
<evidence type="ECO:0000256" key="1">
    <source>
        <dbReference type="ARBA" id="ARBA00023015"/>
    </source>
</evidence>
<keyword evidence="3" id="KW-0804">Transcription</keyword>
<dbReference type="PANTHER" id="PTHR42756:SF1">
    <property type="entry name" value="TRANSCRIPTIONAL REPRESSOR OF EMRAB OPERON"/>
    <property type="match status" value="1"/>
</dbReference>
<accession>A0A4Y8Q5G1</accession>
<dbReference type="Pfam" id="PF01047">
    <property type="entry name" value="MarR"/>
    <property type="match status" value="1"/>
</dbReference>